<keyword evidence="2" id="KW-1185">Reference proteome</keyword>
<dbReference type="AlphaFoldDB" id="A0AAW4W169"/>
<protein>
    <submittedName>
        <fullName evidence="1">YabP/YqfC family sporulation protein</fullName>
    </submittedName>
</protein>
<dbReference type="Pfam" id="PF07873">
    <property type="entry name" value="YabP"/>
    <property type="match status" value="1"/>
</dbReference>
<name>A0AAW4W169_9FIRM</name>
<dbReference type="RefSeq" id="WP_227600597.1">
    <property type="nucleotide sequence ID" value="NZ_JAJEPX010000015.1"/>
</dbReference>
<dbReference type="InterPro" id="IPR022476">
    <property type="entry name" value="Spore_YabP/YqfC"/>
</dbReference>
<evidence type="ECO:0000313" key="2">
    <source>
        <dbReference type="Proteomes" id="UP001298753"/>
    </source>
</evidence>
<gene>
    <name evidence="1" type="ORF">LKD22_06440</name>
</gene>
<organism evidence="1 2">
    <name type="scientific">Agathobaculum butyriciproducens</name>
    <dbReference type="NCBI Taxonomy" id="1628085"/>
    <lineage>
        <taxon>Bacteria</taxon>
        <taxon>Bacillati</taxon>
        <taxon>Bacillota</taxon>
        <taxon>Clostridia</taxon>
        <taxon>Eubacteriales</taxon>
        <taxon>Butyricicoccaceae</taxon>
        <taxon>Agathobaculum</taxon>
    </lineage>
</organism>
<dbReference type="GeneID" id="98659616"/>
<evidence type="ECO:0000313" key="1">
    <source>
        <dbReference type="EMBL" id="MCC2176763.1"/>
    </source>
</evidence>
<dbReference type="Proteomes" id="UP001298753">
    <property type="component" value="Unassembled WGS sequence"/>
</dbReference>
<accession>A0AAW4W169</accession>
<dbReference type="EMBL" id="JAJEPX010000015">
    <property type="protein sequence ID" value="MCC2176763.1"/>
    <property type="molecule type" value="Genomic_DNA"/>
</dbReference>
<reference evidence="1 2" key="1">
    <citation type="submission" date="2021-10" db="EMBL/GenBank/DDBJ databases">
        <title>Anaerobic single-cell dispensing facilitates the cultivation of human gut bacteria.</title>
        <authorList>
            <person name="Afrizal A."/>
        </authorList>
    </citation>
    <scope>NUCLEOTIDE SEQUENCE [LARGE SCALE GENOMIC DNA]</scope>
    <source>
        <strain evidence="1 2">CLA-AA-H270</strain>
    </source>
</reference>
<sequence>MLKDNLYAELMEDLRPNRPRVEILGDSRVIVENHCGIQEYDDSILRVKCRGCEVRILGADLELTALSMDELAVMGVISSVEYITTE</sequence>
<comment type="caution">
    <text evidence="1">The sequence shown here is derived from an EMBL/GenBank/DDBJ whole genome shotgun (WGS) entry which is preliminary data.</text>
</comment>
<proteinExistence type="predicted"/>